<dbReference type="STRING" id="1255043.TVNIR_2738"/>
<keyword evidence="1" id="KW-0812">Transmembrane</keyword>
<feature type="transmembrane region" description="Helical" evidence="1">
    <location>
        <begin position="117"/>
        <end position="138"/>
    </location>
</feature>
<feature type="transmembrane region" description="Helical" evidence="1">
    <location>
        <begin position="586"/>
        <end position="611"/>
    </location>
</feature>
<dbReference type="HOGENOM" id="CLU_018383_0_0_6"/>
<feature type="transmembrane region" description="Helical" evidence="1">
    <location>
        <begin position="42"/>
        <end position="64"/>
    </location>
</feature>
<evidence type="ECO:0000256" key="1">
    <source>
        <dbReference type="SAM" id="Phobius"/>
    </source>
</evidence>
<sequence>MAQVMSPAPRFVSWSVALASAAVIAFQLVVMQLLAVSQWHHFAYMVISTALLGFGAAGTTLVLLREPLKRHYATALPLLYVATAVTMAATVWLSGVFGDFDTFLLFFEPGQVGLLVFLYLVYALPFFFAGLAITLVFYREVERIGWLYFANMAGSGAGAVLVLGLLWALPPERLSAVLALAPLLAAWITRPRSVPKAAAVAVASAALLVPLIGLVNPAGPQPSEYKPIHAALLLPGAEVIHSASSPYGLLQVVRADAQRFAPSLSLQYRDEPPVRDVMFNNGEYYGTLLGRAGTGGVYLLDHTTRGLSYAVRDPESVLVLEAGAGEDVAHALGHGAATITAVEPHRQANRLLRDRYPEWIDSIYRDPAVTLQGTTVRSYLARRVAQDYDLIVLPTLGAFGGTSGVYALREQYGLTLEAFLAMWDALGERGMIAVTVWQDEPPRKPLRLLATWRTLLEREGIGHAPAHVAAVRSWGTTTYLLSRTAFSATERGHIREFAQNLAFDLLLLEDVQSGERDRFNRLPDRSFLEHVDILLHGDPAALFDNYLFDIGPATDDRPFFGQFIRLSGILELQAIYGTRELPYMELGLVLAAVTLLQIVLAAVILIVLPLFRVGWQGTRRRWTLLYFSATGIGFMFFEIVLIQKLVLYLGQPVYATAAVLGTLLVCSGVGSLLSSRIAATRRNLVVTGVAIAGLILVYAHGLMPVLELSMSAPMTARAVVVFLLLAPPAVLMGMMFPFGLRRLAGSDETHIPWACGIDSCLSVSATALATLIALGTGLAFVMQGAAVAYLVVALASLRLGRAL</sequence>
<dbReference type="InterPro" id="IPR029063">
    <property type="entry name" value="SAM-dependent_MTases_sf"/>
</dbReference>
<keyword evidence="1" id="KW-0472">Membrane</keyword>
<accession>L0E180</accession>
<keyword evidence="3" id="KW-1185">Reference proteome</keyword>
<dbReference type="eggNOG" id="COG0421">
    <property type="taxonomic scope" value="Bacteria"/>
</dbReference>
<feature type="transmembrane region" description="Helical" evidence="1">
    <location>
        <begin position="780"/>
        <end position="800"/>
    </location>
</feature>
<feature type="transmembrane region" description="Helical" evidence="1">
    <location>
        <begin position="76"/>
        <end position="97"/>
    </location>
</feature>
<dbReference type="Gene3D" id="3.40.50.150">
    <property type="entry name" value="Vaccinia Virus protein VP39"/>
    <property type="match status" value="1"/>
</dbReference>
<dbReference type="EMBL" id="CP003989">
    <property type="protein sequence ID" value="AGA34376.1"/>
    <property type="molecule type" value="Genomic_DNA"/>
</dbReference>
<reference evidence="2" key="1">
    <citation type="submission" date="2015-12" db="EMBL/GenBank/DDBJ databases">
        <authorList>
            <person name="Tikhonova T.V."/>
            <person name="Pavlov A.R."/>
            <person name="Beletsky A.V."/>
            <person name="Mardanov A.V."/>
            <person name="Sorokin D.Y."/>
            <person name="Ravin N.V."/>
            <person name="Popov V.O."/>
        </authorList>
    </citation>
    <scope>NUCLEOTIDE SEQUENCE</scope>
    <source>
        <strain evidence="2">DSM 14787</strain>
    </source>
</reference>
<proteinExistence type="predicted"/>
<feature type="transmembrane region" description="Helical" evidence="1">
    <location>
        <begin position="718"/>
        <end position="739"/>
    </location>
</feature>
<evidence type="ECO:0000313" key="3">
    <source>
        <dbReference type="Proteomes" id="UP000010809"/>
    </source>
</evidence>
<protein>
    <submittedName>
        <fullName evidence="2">Spermidine synthase-like protein</fullName>
    </submittedName>
</protein>
<feature type="transmembrane region" description="Helical" evidence="1">
    <location>
        <begin position="685"/>
        <end position="706"/>
    </location>
</feature>
<feature type="transmembrane region" description="Helical" evidence="1">
    <location>
        <begin position="145"/>
        <end position="168"/>
    </location>
</feature>
<dbReference type="PATRIC" id="fig|1255043.3.peg.2763"/>
<organism evidence="2 3">
    <name type="scientific">Thioalkalivibrio nitratireducens (strain DSM 14787 / UNIQEM 213 / ALEN2)</name>
    <dbReference type="NCBI Taxonomy" id="1255043"/>
    <lineage>
        <taxon>Bacteria</taxon>
        <taxon>Pseudomonadati</taxon>
        <taxon>Pseudomonadota</taxon>
        <taxon>Gammaproteobacteria</taxon>
        <taxon>Chromatiales</taxon>
        <taxon>Ectothiorhodospiraceae</taxon>
        <taxon>Thioalkalivibrio</taxon>
    </lineage>
</organism>
<keyword evidence="1" id="KW-1133">Transmembrane helix</keyword>
<evidence type="ECO:0000313" key="2">
    <source>
        <dbReference type="EMBL" id="AGA34376.1"/>
    </source>
</evidence>
<dbReference type="Proteomes" id="UP000010809">
    <property type="component" value="Chromosome"/>
</dbReference>
<dbReference type="KEGG" id="tni:TVNIR_2738"/>
<feature type="transmembrane region" description="Helical" evidence="1">
    <location>
        <begin position="12"/>
        <end position="36"/>
    </location>
</feature>
<dbReference type="SUPFAM" id="SSF53335">
    <property type="entry name" value="S-adenosyl-L-methionine-dependent methyltransferases"/>
    <property type="match status" value="1"/>
</dbReference>
<feature type="transmembrane region" description="Helical" evidence="1">
    <location>
        <begin position="654"/>
        <end position="673"/>
    </location>
</feature>
<feature type="transmembrane region" description="Helical" evidence="1">
    <location>
        <begin position="751"/>
        <end position="774"/>
    </location>
</feature>
<dbReference type="AlphaFoldDB" id="L0E180"/>
<name>L0E180_THIND</name>
<gene>
    <name evidence="2" type="ordered locus">TVNIR_2738</name>
</gene>
<feature type="transmembrane region" description="Helical" evidence="1">
    <location>
        <begin position="623"/>
        <end position="642"/>
    </location>
</feature>